<name>A0A5N6NNI7_9ASTR</name>
<dbReference type="EMBL" id="SZYD01000010">
    <property type="protein sequence ID" value="KAD4981832.1"/>
    <property type="molecule type" value="Genomic_DNA"/>
</dbReference>
<keyword evidence="2" id="KW-0472">Membrane</keyword>
<proteinExistence type="predicted"/>
<keyword evidence="4" id="KW-1185">Reference proteome</keyword>
<protein>
    <submittedName>
        <fullName evidence="3">Uncharacterized protein</fullName>
    </submittedName>
</protein>
<evidence type="ECO:0000313" key="3">
    <source>
        <dbReference type="EMBL" id="KAD4981832.1"/>
    </source>
</evidence>
<dbReference type="PANTHER" id="PTHR34558">
    <property type="entry name" value="EXPRESSED PROTEIN"/>
    <property type="match status" value="1"/>
</dbReference>
<accession>A0A5N6NNI7</accession>
<evidence type="ECO:0000256" key="1">
    <source>
        <dbReference type="SAM" id="MobiDB-lite"/>
    </source>
</evidence>
<gene>
    <name evidence="3" type="ORF">E3N88_18503</name>
</gene>
<comment type="caution">
    <text evidence="3">The sequence shown here is derived from an EMBL/GenBank/DDBJ whole genome shotgun (WGS) entry which is preliminary data.</text>
</comment>
<evidence type="ECO:0000256" key="2">
    <source>
        <dbReference type="SAM" id="Phobius"/>
    </source>
</evidence>
<feature type="region of interest" description="Disordered" evidence="1">
    <location>
        <begin position="39"/>
        <end position="75"/>
    </location>
</feature>
<keyword evidence="2" id="KW-1133">Transmembrane helix</keyword>
<feature type="compositionally biased region" description="Basic and acidic residues" evidence="1">
    <location>
        <begin position="58"/>
        <end position="72"/>
    </location>
</feature>
<reference evidence="3 4" key="1">
    <citation type="submission" date="2019-05" db="EMBL/GenBank/DDBJ databases">
        <title>Mikania micrantha, genome provides insights into the molecular mechanism of rapid growth.</title>
        <authorList>
            <person name="Liu B."/>
        </authorList>
    </citation>
    <scope>NUCLEOTIDE SEQUENCE [LARGE SCALE GENOMIC DNA]</scope>
    <source>
        <strain evidence="3">NLD-2019</strain>
        <tissue evidence="3">Leaf</tissue>
    </source>
</reference>
<dbReference type="PANTHER" id="PTHR34558:SF4">
    <property type="entry name" value="TRANSMEMBRANE PROTEIN"/>
    <property type="match status" value="1"/>
</dbReference>
<keyword evidence="2" id="KW-0812">Transmembrane</keyword>
<dbReference type="OrthoDB" id="686454at2759"/>
<organism evidence="3 4">
    <name type="scientific">Mikania micrantha</name>
    <name type="common">bitter vine</name>
    <dbReference type="NCBI Taxonomy" id="192012"/>
    <lineage>
        <taxon>Eukaryota</taxon>
        <taxon>Viridiplantae</taxon>
        <taxon>Streptophyta</taxon>
        <taxon>Embryophyta</taxon>
        <taxon>Tracheophyta</taxon>
        <taxon>Spermatophyta</taxon>
        <taxon>Magnoliopsida</taxon>
        <taxon>eudicotyledons</taxon>
        <taxon>Gunneridae</taxon>
        <taxon>Pentapetalae</taxon>
        <taxon>asterids</taxon>
        <taxon>campanulids</taxon>
        <taxon>Asterales</taxon>
        <taxon>Asteraceae</taxon>
        <taxon>Asteroideae</taxon>
        <taxon>Heliantheae alliance</taxon>
        <taxon>Eupatorieae</taxon>
        <taxon>Mikania</taxon>
    </lineage>
</organism>
<dbReference type="Proteomes" id="UP000326396">
    <property type="component" value="Linkage Group LG18"/>
</dbReference>
<feature type="transmembrane region" description="Helical" evidence="2">
    <location>
        <begin position="79"/>
        <end position="101"/>
    </location>
</feature>
<evidence type="ECO:0000313" key="4">
    <source>
        <dbReference type="Proteomes" id="UP000326396"/>
    </source>
</evidence>
<dbReference type="AlphaFoldDB" id="A0A5N6NNI7"/>
<sequence length="120" mass="12828">MFTGILFSRHATARFVQLSGRTETASYVSNPPLSFDADDVHASSSSVPASALVDDQENDKGGGKEVHTESHHHSLGKSVAGGGVIIGGLVTTIFAILYCYIKIERPIYTSTYVIVVSKNE</sequence>
<feature type="compositionally biased region" description="Low complexity" evidence="1">
    <location>
        <begin position="42"/>
        <end position="53"/>
    </location>
</feature>